<feature type="domain" description="ABC transporter" evidence="14">
    <location>
        <begin position="977"/>
        <end position="1215"/>
    </location>
</feature>
<dbReference type="GO" id="GO:0015421">
    <property type="term" value="F:ABC-type oligopeptide transporter activity"/>
    <property type="evidence" value="ECO:0007669"/>
    <property type="project" value="TreeGrafter"/>
</dbReference>
<evidence type="ECO:0000313" key="17">
    <source>
        <dbReference type="Proteomes" id="UP000007875"/>
    </source>
</evidence>
<reference evidence="16" key="2">
    <citation type="submission" date="2025-08" db="UniProtKB">
        <authorList>
            <consortium name="Ensembl"/>
        </authorList>
    </citation>
    <scope>IDENTIFICATION</scope>
</reference>
<feature type="transmembrane region" description="Helical" evidence="13">
    <location>
        <begin position="134"/>
        <end position="154"/>
    </location>
</feature>
<feature type="transmembrane region" description="Helical" evidence="13">
    <location>
        <begin position="775"/>
        <end position="795"/>
    </location>
</feature>
<dbReference type="CDD" id="cd18578">
    <property type="entry name" value="ABC_6TM_Pgp_ABCB1_D2_like"/>
    <property type="match status" value="1"/>
</dbReference>
<dbReference type="GeneTree" id="ENSGT00940000167960"/>
<dbReference type="SUPFAM" id="SSF90123">
    <property type="entry name" value="ABC transporter transmembrane region"/>
    <property type="match status" value="2"/>
</dbReference>
<evidence type="ECO:0000256" key="13">
    <source>
        <dbReference type="SAM" id="Phobius"/>
    </source>
</evidence>
<dbReference type="FunFam" id="3.40.50.300:FF:000205">
    <property type="entry name" value="ABC transporter B family member 4"/>
    <property type="match status" value="1"/>
</dbReference>
<evidence type="ECO:0000256" key="3">
    <source>
        <dbReference type="ARBA" id="ARBA00022448"/>
    </source>
</evidence>
<evidence type="ECO:0000256" key="5">
    <source>
        <dbReference type="ARBA" id="ARBA00022692"/>
    </source>
</evidence>
<dbReference type="InterPro" id="IPR003439">
    <property type="entry name" value="ABC_transporter-like_ATP-bd"/>
</dbReference>
<dbReference type="InterPro" id="IPR036640">
    <property type="entry name" value="ABC1_TM_sf"/>
</dbReference>
<keyword evidence="3" id="KW-0813">Transport</keyword>
<dbReference type="PROSITE" id="PS50929">
    <property type="entry name" value="ABC_TM1F"/>
    <property type="match status" value="2"/>
</dbReference>
<keyword evidence="8" id="KW-0067">ATP-binding</keyword>
<keyword evidence="9" id="KW-1278">Translocase</keyword>
<evidence type="ECO:0000256" key="8">
    <source>
        <dbReference type="ARBA" id="ARBA00022840"/>
    </source>
</evidence>
<feature type="transmembrane region" description="Helical" evidence="13">
    <location>
        <begin position="58"/>
        <end position="82"/>
    </location>
</feature>
<dbReference type="InterPro" id="IPR003593">
    <property type="entry name" value="AAA+_ATPase"/>
</dbReference>
<feature type="domain" description="ABC transmembrane type-1" evidence="15">
    <location>
        <begin position="1"/>
        <end position="301"/>
    </location>
</feature>
<dbReference type="CDD" id="cd03249">
    <property type="entry name" value="ABC_MTABC3_MDL1_MDL2"/>
    <property type="match status" value="2"/>
</dbReference>
<evidence type="ECO:0000256" key="4">
    <source>
        <dbReference type="ARBA" id="ARBA00022475"/>
    </source>
</evidence>
<sequence>MPVMFIFFGELTTTFVDFGKYGPCNFNYTVSICCNINTNNSMQLFASSLDLNASISRYAIYFSAIAVVVWVSGWWQITFWMLQAVRQVRKIRILFFKSILRQDISFFDLNSAGELNTRLADDITKIQDGISDKVSMGIMNVTRAIGSIIIGFVYSAKLSAVILAVSPLLVASAGILFKVTSLFTKKELDAYAKAGAVAEEVLSSIRTVVAFDGQAKESERYNKNLNEARTVGIKKGFVGGLSIGALFFIMFSTYGLAFWYGSTLIRTGEISVGNMLTAFFGVLIGAFSLGQGMSNVEYFSGAQAAAFKVFEIIDRTPEIDSMSDAGHKPDQVKGQIEFKNVDFTYPSRKDVQILHGVSFVAESGKSVALCGQSGCGKSTCVQLIQRFYDPQDGVVELDGIDIRTLNVRWLREHIGVVSQEPILFDTTIAENIRYGRDDVTDDEIKEATKQSNAYDFIMRLPNKFETMVGEGGAQMSGGQKQRIAIARAIVRDPKIMLLDEATSALDTESEAVVQAALEKASQGRTTLLIAHRLSTIRNSDKIIGFHEGRSMEQGSHEELLKVENGIYQNLVHMQSYNILPDELPQKISTSKNYYHSNVILLCSVERPKSLRRVVSVTSGKSDDEIKEEEEEEQEELPDFSFTRVVGMNKPETLYILLGCLAAAVNGGIQPVFAILFSEILGAFGGPIAEQDRLITLYSLLFVAIGATALVANVVQASSFAKSGEELTSRLRAMGFKAMLRQEIGYFDDHFNSTGALTTRLATDASKVQGCTGVRAGTMIQSVCALGVALGIAFAYGWQLTLLTLAFVPFMAIAGMLQMKVLTGQAGAESKAFEEAGSIATEVTLNVRTVASLTRETMFYEKYRDALILPQKKSVRKAHVYGITFGFSQCIVFFAYAATFRFGAWLVEENLMTFNNVFKVLMAVIFGAFAVGQTSSFAPDYAAAKIAATRLFKLLDKVPTIDSENKSGDKPKTTEGNVDFNSIKFFYPTRPDVQVLKGLTNAIKQGQTVALVGQSGCGKSTCIQLLERFYDPVEGTVSLDGKNTQELQITWLRSQMGIVSQEPVLFDRSIADNIRYGDNSRHASLDEVIAAAKNANIHNFIDGLPDKYETNVGAKGAQLSGGQKQRVAIARALLRNPKILLLDEATSALDAESEKIVQDALDAARAGRTCIVIAHRLSTVKNADVIAVIENGVVVETGTHNELLAIKGSYFSLVNAQLHKKS</sequence>
<evidence type="ECO:0000256" key="10">
    <source>
        <dbReference type="ARBA" id="ARBA00022989"/>
    </source>
</evidence>
<dbReference type="Ensembl" id="ENSCSAVT00000005692.1">
    <property type="protein sequence ID" value="ENSCSAVP00000005617.1"/>
    <property type="gene ID" value="ENSCSAVG00000003353.1"/>
</dbReference>
<comment type="similarity">
    <text evidence="2">Belongs to the ABC transporter superfamily. ABCB family. Multidrug resistance exporter (TC 3.A.1.201) subfamily.</text>
</comment>
<reference evidence="16" key="3">
    <citation type="submission" date="2025-09" db="UniProtKB">
        <authorList>
            <consortium name="Ensembl"/>
        </authorList>
    </citation>
    <scope>IDENTIFICATION</scope>
</reference>
<dbReference type="PANTHER" id="PTHR43394:SF27">
    <property type="entry name" value="ATP-DEPENDENT TRANSLOCASE ABCB1-LIKE"/>
    <property type="match status" value="1"/>
</dbReference>
<evidence type="ECO:0000256" key="7">
    <source>
        <dbReference type="ARBA" id="ARBA00022741"/>
    </source>
</evidence>
<keyword evidence="7" id="KW-0547">Nucleotide-binding</keyword>
<dbReference type="SMART" id="SM00382">
    <property type="entry name" value="AAA"/>
    <property type="match status" value="2"/>
</dbReference>
<keyword evidence="6" id="KW-0677">Repeat</keyword>
<dbReference type="InterPro" id="IPR017871">
    <property type="entry name" value="ABC_transporter-like_CS"/>
</dbReference>
<evidence type="ECO:0000256" key="12">
    <source>
        <dbReference type="ARBA" id="ARBA00023180"/>
    </source>
</evidence>
<feature type="domain" description="ABC transmembrane type-1" evidence="15">
    <location>
        <begin position="656"/>
        <end position="942"/>
    </location>
</feature>
<dbReference type="PANTHER" id="PTHR43394">
    <property type="entry name" value="ATP-DEPENDENT PERMEASE MDL1, MITOCHONDRIAL"/>
    <property type="match status" value="1"/>
</dbReference>
<dbReference type="InterPro" id="IPR039421">
    <property type="entry name" value="Type_1_exporter"/>
</dbReference>
<evidence type="ECO:0000256" key="6">
    <source>
        <dbReference type="ARBA" id="ARBA00022737"/>
    </source>
</evidence>
<feature type="transmembrane region" description="Helical" evidence="13">
    <location>
        <begin position="653"/>
        <end position="676"/>
    </location>
</feature>
<dbReference type="AlphaFoldDB" id="H2YJW8"/>
<feature type="transmembrane region" description="Helical" evidence="13">
    <location>
        <begin position="160"/>
        <end position="177"/>
    </location>
</feature>
<dbReference type="GO" id="GO:0005743">
    <property type="term" value="C:mitochondrial inner membrane"/>
    <property type="evidence" value="ECO:0007669"/>
    <property type="project" value="TreeGrafter"/>
</dbReference>
<dbReference type="Gene3D" id="3.40.50.300">
    <property type="entry name" value="P-loop containing nucleotide triphosphate hydrolases"/>
    <property type="match status" value="2"/>
</dbReference>
<dbReference type="Pfam" id="PF00005">
    <property type="entry name" value="ABC_tran"/>
    <property type="match status" value="2"/>
</dbReference>
<protein>
    <recommendedName>
        <fullName evidence="18">Bile salt export pump</fullName>
    </recommendedName>
</protein>
<proteinExistence type="inferred from homology"/>
<reference evidence="17" key="1">
    <citation type="submission" date="2003-08" db="EMBL/GenBank/DDBJ databases">
        <authorList>
            <person name="Birren B."/>
            <person name="Nusbaum C."/>
            <person name="Abebe A."/>
            <person name="Abouelleil A."/>
            <person name="Adekoya E."/>
            <person name="Ait-zahra M."/>
            <person name="Allen N."/>
            <person name="Allen T."/>
            <person name="An P."/>
            <person name="Anderson M."/>
            <person name="Anderson S."/>
            <person name="Arachchi H."/>
            <person name="Armbruster J."/>
            <person name="Bachantsang P."/>
            <person name="Baldwin J."/>
            <person name="Barry A."/>
            <person name="Bayul T."/>
            <person name="Blitshsteyn B."/>
            <person name="Bloom T."/>
            <person name="Blye J."/>
            <person name="Boguslavskiy L."/>
            <person name="Borowsky M."/>
            <person name="Boukhgalter B."/>
            <person name="Brunache A."/>
            <person name="Butler J."/>
            <person name="Calixte N."/>
            <person name="Calvo S."/>
            <person name="Camarata J."/>
            <person name="Campo K."/>
            <person name="Chang J."/>
            <person name="Cheshatsang Y."/>
            <person name="Citroen M."/>
            <person name="Collymore A."/>
            <person name="Considine T."/>
            <person name="Cook A."/>
            <person name="Cooke P."/>
            <person name="Corum B."/>
            <person name="Cuomo C."/>
            <person name="David R."/>
            <person name="Dawoe T."/>
            <person name="Degray S."/>
            <person name="Dodge S."/>
            <person name="Dooley K."/>
            <person name="Dorje P."/>
            <person name="Dorjee K."/>
            <person name="Dorris L."/>
            <person name="Duffey N."/>
            <person name="Dupes A."/>
            <person name="Elkins T."/>
            <person name="Engels R."/>
            <person name="Erickson J."/>
            <person name="Farina A."/>
            <person name="Faro S."/>
            <person name="Ferreira P."/>
            <person name="Fischer H."/>
            <person name="Fitzgerald M."/>
            <person name="Foley K."/>
            <person name="Gage D."/>
            <person name="Galagan J."/>
            <person name="Gearin G."/>
            <person name="Gnerre S."/>
            <person name="Gnirke A."/>
            <person name="Goyette A."/>
            <person name="Graham J."/>
            <person name="Grandbois E."/>
            <person name="Gyaltsen K."/>
            <person name="Hafez N."/>
            <person name="Hagopian D."/>
            <person name="Hagos B."/>
            <person name="Hall J."/>
            <person name="Hatcher B."/>
            <person name="Heller A."/>
            <person name="Higgins H."/>
            <person name="Honan T."/>
            <person name="Horn A."/>
            <person name="Houde N."/>
            <person name="Hughes L."/>
            <person name="Hulme W."/>
            <person name="Husby E."/>
            <person name="Iliev I."/>
            <person name="Jaffe D."/>
            <person name="Jones C."/>
            <person name="Kamal M."/>
            <person name="Kamat A."/>
            <person name="Kamvysselis M."/>
            <person name="Karlsson E."/>
            <person name="Kells C."/>
            <person name="Kieu A."/>
            <person name="Kisner P."/>
            <person name="Kodira C."/>
            <person name="Kulbokas E."/>
            <person name="Labutti K."/>
            <person name="Lama D."/>
            <person name="Landers T."/>
            <person name="Leger J."/>
            <person name="Levine S."/>
            <person name="Lewis D."/>
            <person name="Lewis T."/>
            <person name="Lindblad-toh K."/>
            <person name="Liu X."/>
            <person name="Lokyitsang T."/>
            <person name="Lokyitsang Y."/>
            <person name="Lucien O."/>
            <person name="Lui A."/>
            <person name="Ma L.J."/>
            <person name="Mabbitt R."/>
            <person name="Macdonald J."/>
            <person name="Maclean C."/>
            <person name="Major J."/>
            <person name="Manning J."/>
            <person name="Marabella R."/>
            <person name="Maru K."/>
            <person name="Matthews C."/>
            <person name="Mauceli E."/>
            <person name="Mccarthy M."/>
            <person name="Mcdonough S."/>
            <person name="Mcghee T."/>
            <person name="Meldrim J."/>
            <person name="Meneus L."/>
            <person name="Mesirov J."/>
            <person name="Mihalev A."/>
            <person name="Mihova T."/>
            <person name="Mikkelsen T."/>
            <person name="Mlenga V."/>
            <person name="Moru K."/>
            <person name="Mozes J."/>
            <person name="Mulrain L."/>
            <person name="Munson G."/>
            <person name="Naylor J."/>
            <person name="Newes C."/>
            <person name="Nguyen C."/>
            <person name="Nguyen N."/>
            <person name="Nguyen T."/>
            <person name="Nicol R."/>
            <person name="Nielsen C."/>
            <person name="Nizzari M."/>
            <person name="Norbu C."/>
            <person name="Norbu N."/>
            <person name="O'donnell P."/>
            <person name="Okoawo O."/>
            <person name="O'leary S."/>
            <person name="Omotosho B."/>
            <person name="O'neill K."/>
            <person name="Osman S."/>
            <person name="Parker S."/>
            <person name="Perrin D."/>
            <person name="Phunkhang P."/>
            <person name="Piqani B."/>
            <person name="Purcell S."/>
            <person name="Rachupka T."/>
            <person name="Ramasamy U."/>
            <person name="Rameau R."/>
            <person name="Ray V."/>
            <person name="Raymond C."/>
            <person name="Retta R."/>
            <person name="Richardson S."/>
            <person name="Rise C."/>
            <person name="Rodriguez J."/>
            <person name="Rogers J."/>
            <person name="Rogov P."/>
            <person name="Rutman M."/>
            <person name="Schupbach R."/>
            <person name="Seaman C."/>
            <person name="Settipalli S."/>
            <person name="Sharpe T."/>
            <person name="Sheridan J."/>
            <person name="Sherpa N."/>
            <person name="Shi J."/>
            <person name="Smirnov S."/>
            <person name="Smith C."/>
            <person name="Sougnez C."/>
            <person name="Spencer B."/>
            <person name="Stalker J."/>
            <person name="Stange-thomann N."/>
            <person name="Stavropoulos S."/>
            <person name="Stetson K."/>
            <person name="Stone C."/>
            <person name="Stone S."/>
            <person name="Stubbs M."/>
            <person name="Talamas J."/>
            <person name="Tchuinga P."/>
            <person name="Tenzing P."/>
            <person name="Tesfaye S."/>
            <person name="Theodore J."/>
            <person name="Thoulutsang Y."/>
            <person name="Topham K."/>
            <person name="Towey S."/>
            <person name="Tsamla T."/>
            <person name="Tsomo N."/>
            <person name="Vallee D."/>
            <person name="Vassiliev H."/>
            <person name="Venkataraman V."/>
            <person name="Vinson J."/>
            <person name="Vo A."/>
            <person name="Wade C."/>
            <person name="Wang S."/>
            <person name="Wangchuk T."/>
            <person name="Wangdi T."/>
            <person name="Whittaker C."/>
            <person name="Wilkinson J."/>
            <person name="Wu Y."/>
            <person name="Wyman D."/>
            <person name="Yadav S."/>
            <person name="Yang S."/>
            <person name="Yang X."/>
            <person name="Yeager S."/>
            <person name="Yee E."/>
            <person name="Young G."/>
            <person name="Zainoun J."/>
            <person name="Zembeck L."/>
            <person name="Zimmer A."/>
            <person name="Zody M."/>
            <person name="Lander E."/>
        </authorList>
    </citation>
    <scope>NUCLEOTIDE SEQUENCE [LARGE SCALE GENOMIC DNA]</scope>
</reference>
<evidence type="ECO:0008006" key="18">
    <source>
        <dbReference type="Google" id="ProtNLM"/>
    </source>
</evidence>
<evidence type="ECO:0000259" key="14">
    <source>
        <dbReference type="PROSITE" id="PS50893"/>
    </source>
</evidence>
<dbReference type="CDD" id="cd18577">
    <property type="entry name" value="ABC_6TM_Pgp_ABCB1_D1_like"/>
    <property type="match status" value="1"/>
</dbReference>
<dbReference type="GO" id="GO:0090374">
    <property type="term" value="P:oligopeptide export from mitochondrion"/>
    <property type="evidence" value="ECO:0007669"/>
    <property type="project" value="TreeGrafter"/>
</dbReference>
<accession>H2YJW8</accession>
<keyword evidence="4" id="KW-1003">Cell membrane</keyword>
<keyword evidence="10 13" id="KW-1133">Transmembrane helix</keyword>
<evidence type="ECO:0000256" key="1">
    <source>
        <dbReference type="ARBA" id="ARBA00004651"/>
    </source>
</evidence>
<dbReference type="InterPro" id="IPR011527">
    <property type="entry name" value="ABC1_TM_dom"/>
</dbReference>
<feature type="transmembrane region" description="Helical" evidence="13">
    <location>
        <begin position="696"/>
        <end position="714"/>
    </location>
</feature>
<evidence type="ECO:0000259" key="15">
    <source>
        <dbReference type="PROSITE" id="PS50929"/>
    </source>
</evidence>
<organism evidence="16 17">
    <name type="scientific">Ciona savignyi</name>
    <name type="common">Pacific transparent sea squirt</name>
    <dbReference type="NCBI Taxonomy" id="51511"/>
    <lineage>
        <taxon>Eukaryota</taxon>
        <taxon>Metazoa</taxon>
        <taxon>Chordata</taxon>
        <taxon>Tunicata</taxon>
        <taxon>Ascidiacea</taxon>
        <taxon>Phlebobranchia</taxon>
        <taxon>Cionidae</taxon>
        <taxon>Ciona</taxon>
    </lineage>
</organism>
<dbReference type="Gene3D" id="1.20.1560.10">
    <property type="entry name" value="ABC transporter type 1, transmembrane domain"/>
    <property type="match status" value="1"/>
</dbReference>
<feature type="domain" description="ABC transporter" evidence="14">
    <location>
        <begin position="336"/>
        <end position="572"/>
    </location>
</feature>
<evidence type="ECO:0000256" key="2">
    <source>
        <dbReference type="ARBA" id="ARBA00007577"/>
    </source>
</evidence>
<dbReference type="HOGENOM" id="CLU_000604_17_2_1"/>
<dbReference type="Pfam" id="PF00664">
    <property type="entry name" value="ABC_membrane"/>
    <property type="match status" value="2"/>
</dbReference>
<keyword evidence="17" id="KW-1185">Reference proteome</keyword>
<dbReference type="InterPro" id="IPR027417">
    <property type="entry name" value="P-loop_NTPase"/>
</dbReference>
<dbReference type="PROSITE" id="PS50893">
    <property type="entry name" value="ABC_TRANSPORTER_2"/>
    <property type="match status" value="2"/>
</dbReference>
<dbReference type="PROSITE" id="PS00211">
    <property type="entry name" value="ABC_TRANSPORTER_1"/>
    <property type="match status" value="2"/>
</dbReference>
<feature type="transmembrane region" description="Helical" evidence="13">
    <location>
        <begin position="272"/>
        <end position="290"/>
    </location>
</feature>
<name>H2YJW8_CIOSA</name>
<dbReference type="GO" id="GO:0005886">
    <property type="term" value="C:plasma membrane"/>
    <property type="evidence" value="ECO:0007669"/>
    <property type="project" value="UniProtKB-SubCell"/>
</dbReference>
<feature type="transmembrane region" description="Helical" evidence="13">
    <location>
        <begin position="879"/>
        <end position="899"/>
    </location>
</feature>
<feature type="transmembrane region" description="Helical" evidence="13">
    <location>
        <begin position="237"/>
        <end position="260"/>
    </location>
</feature>
<dbReference type="FunFam" id="1.20.1560.10:FF:000046">
    <property type="entry name" value="ATP-binding cassette subfamily B member 11"/>
    <property type="match status" value="1"/>
</dbReference>
<evidence type="ECO:0000313" key="16">
    <source>
        <dbReference type="Ensembl" id="ENSCSAVP00000005617.1"/>
    </source>
</evidence>
<keyword evidence="11 13" id="KW-0472">Membrane</keyword>
<dbReference type="Proteomes" id="UP000007875">
    <property type="component" value="Unassembled WGS sequence"/>
</dbReference>
<evidence type="ECO:0000256" key="9">
    <source>
        <dbReference type="ARBA" id="ARBA00022967"/>
    </source>
</evidence>
<keyword evidence="12" id="KW-0325">Glycoprotein</keyword>
<keyword evidence="5 13" id="KW-0812">Transmembrane</keyword>
<dbReference type="FunFam" id="3.40.50.300:FF:000479">
    <property type="entry name" value="Multidrug resistance protein 1A"/>
    <property type="match status" value="1"/>
</dbReference>
<dbReference type="SUPFAM" id="SSF52540">
    <property type="entry name" value="P-loop containing nucleoside triphosphate hydrolases"/>
    <property type="match status" value="2"/>
</dbReference>
<dbReference type="GO" id="GO:0016887">
    <property type="term" value="F:ATP hydrolysis activity"/>
    <property type="evidence" value="ECO:0007669"/>
    <property type="project" value="InterPro"/>
</dbReference>
<dbReference type="GO" id="GO:0005524">
    <property type="term" value="F:ATP binding"/>
    <property type="evidence" value="ECO:0007669"/>
    <property type="project" value="UniProtKB-KW"/>
</dbReference>
<evidence type="ECO:0000256" key="11">
    <source>
        <dbReference type="ARBA" id="ARBA00023136"/>
    </source>
</evidence>
<dbReference type="FunFam" id="1.20.1560.10:FF:000018">
    <property type="entry name" value="ATP-binding cassette subfamily B member 11"/>
    <property type="match status" value="1"/>
</dbReference>
<feature type="transmembrane region" description="Helical" evidence="13">
    <location>
        <begin position="919"/>
        <end position="942"/>
    </location>
</feature>
<comment type="subcellular location">
    <subcellularLocation>
        <location evidence="1">Cell membrane</location>
        <topology evidence="1">Multi-pass membrane protein</topology>
    </subcellularLocation>
</comment>